<name>A0ABD3NEX4_9STRA</name>
<protein>
    <submittedName>
        <fullName evidence="2">Uncharacterized protein</fullName>
    </submittedName>
</protein>
<dbReference type="EMBL" id="JALLAZ020001465">
    <property type="protein sequence ID" value="KAL3774483.1"/>
    <property type="molecule type" value="Genomic_DNA"/>
</dbReference>
<feature type="compositionally biased region" description="Low complexity" evidence="1">
    <location>
        <begin position="1"/>
        <end position="14"/>
    </location>
</feature>
<keyword evidence="3" id="KW-1185">Reference proteome</keyword>
<gene>
    <name evidence="2" type="ORF">ACHAW5_000681</name>
</gene>
<proteinExistence type="predicted"/>
<evidence type="ECO:0000313" key="2">
    <source>
        <dbReference type="EMBL" id="KAL3774483.1"/>
    </source>
</evidence>
<evidence type="ECO:0000256" key="1">
    <source>
        <dbReference type="SAM" id="MobiDB-lite"/>
    </source>
</evidence>
<evidence type="ECO:0000313" key="3">
    <source>
        <dbReference type="Proteomes" id="UP001530315"/>
    </source>
</evidence>
<organism evidence="2 3">
    <name type="scientific">Stephanodiscus triporus</name>
    <dbReference type="NCBI Taxonomy" id="2934178"/>
    <lineage>
        <taxon>Eukaryota</taxon>
        <taxon>Sar</taxon>
        <taxon>Stramenopiles</taxon>
        <taxon>Ochrophyta</taxon>
        <taxon>Bacillariophyta</taxon>
        <taxon>Coscinodiscophyceae</taxon>
        <taxon>Thalassiosirophycidae</taxon>
        <taxon>Stephanodiscales</taxon>
        <taxon>Stephanodiscaceae</taxon>
        <taxon>Stephanodiscus</taxon>
    </lineage>
</organism>
<dbReference type="AlphaFoldDB" id="A0ABD3NEX4"/>
<accession>A0ABD3NEX4</accession>
<sequence length="202" mass="22488">MSSSYRSSDTSSVSKNEGDSLINSPPEIHRFSSPPPGEIIPSGKSYYSPPPAPRFFAISVGEIEPNADSVLKEINAGRSIINPTRMDISCISLSRKLLYKEFDCDDEDEDFNMIVSPSFPQWPPPSSPDGVGEKVDLDMPPMTCPINLLMRTEARTPPRTQTTPRISMPPRPSVRFYEHDFIPIRLDDDDEGKQTEGQAKVD</sequence>
<reference evidence="2 3" key="1">
    <citation type="submission" date="2024-10" db="EMBL/GenBank/DDBJ databases">
        <title>Updated reference genomes for cyclostephanoid diatoms.</title>
        <authorList>
            <person name="Roberts W.R."/>
            <person name="Alverson A.J."/>
        </authorList>
    </citation>
    <scope>NUCLEOTIDE SEQUENCE [LARGE SCALE GENOMIC DNA]</scope>
    <source>
        <strain evidence="2 3">AJA276-08</strain>
    </source>
</reference>
<feature type="region of interest" description="Disordered" evidence="1">
    <location>
        <begin position="1"/>
        <end position="46"/>
    </location>
</feature>
<dbReference type="Proteomes" id="UP001530315">
    <property type="component" value="Unassembled WGS sequence"/>
</dbReference>
<comment type="caution">
    <text evidence="2">The sequence shown here is derived from an EMBL/GenBank/DDBJ whole genome shotgun (WGS) entry which is preliminary data.</text>
</comment>